<name>C3XFA7_9HELI</name>
<dbReference type="EMBL" id="ACDN02000055">
    <property type="protein sequence ID" value="EEO23696.1"/>
    <property type="molecule type" value="Genomic_DNA"/>
</dbReference>
<organism evidence="1 2">
    <name type="scientific">Helicobacter bilis ATCC 43879</name>
    <dbReference type="NCBI Taxonomy" id="613026"/>
    <lineage>
        <taxon>Bacteria</taxon>
        <taxon>Pseudomonadati</taxon>
        <taxon>Campylobacterota</taxon>
        <taxon>Epsilonproteobacteria</taxon>
        <taxon>Campylobacterales</taxon>
        <taxon>Helicobacteraceae</taxon>
        <taxon>Helicobacter</taxon>
    </lineage>
</organism>
<protein>
    <submittedName>
        <fullName evidence="1">Uncharacterized protein</fullName>
    </submittedName>
</protein>
<dbReference type="RefSeq" id="WP_005217812.1">
    <property type="nucleotide sequence ID" value="NZ_KI392040.1"/>
</dbReference>
<reference evidence="1 2" key="1">
    <citation type="journal article" date="2014" name="Genome Announc.">
        <title>Draft genome sequences of six enterohepatic helicobacter species isolated from humans and one from rhesus macaques.</title>
        <authorList>
            <person name="Shen Z."/>
            <person name="Sheh A."/>
            <person name="Young S.K."/>
            <person name="Abouelliel A."/>
            <person name="Ward D.V."/>
            <person name="Earl A.M."/>
            <person name="Fox J.G."/>
        </authorList>
    </citation>
    <scope>NUCLEOTIDE SEQUENCE [LARGE SCALE GENOMIC DNA]</scope>
    <source>
        <strain evidence="1 2">ATCC 43879</strain>
    </source>
</reference>
<accession>C3XFA7</accession>
<gene>
    <name evidence="1" type="ORF">HRAG_00753</name>
</gene>
<dbReference type="Proteomes" id="UP000005085">
    <property type="component" value="Unassembled WGS sequence"/>
</dbReference>
<dbReference type="HOGENOM" id="CLU_609383_0_0_7"/>
<evidence type="ECO:0000313" key="1">
    <source>
        <dbReference type="EMBL" id="EEO23696.1"/>
    </source>
</evidence>
<comment type="caution">
    <text evidence="1">The sequence shown here is derived from an EMBL/GenBank/DDBJ whole genome shotgun (WGS) entry which is preliminary data.</text>
</comment>
<sequence>MADIKAGDLGLESLDSQQQWDQNYATLIKTTDPHVIMNIMQNASSEEMDYYMDTGFDILFSGKAPTGVLEHVGTAASAVTAGVAGGATAAALGATTVTTSAGGILGFLGVTTTAVAAAPLALVAGAAAGAAAIGYGAYKLASGSAKDRGKDEQFQKVKQEGRYHIGNSARKFNPFVFLQTEYNYINEIYQILTTLPSTNEQDMEKFLQVFDGEKILNADQLLMGREDKWYKQGYVKDENGLDIFLFMAEDMRNELCDYLHKYCEKMKRRYEFESKELINSYVAFLEINNEYITPRVAQTDNKEFIEAVQKGEVYIHSGHIAYQEFRAVFSVYKMLLNHSQNTSKQIELQKEKMYERAEKLGATELFENILAEHRLVKLDETNYIRYLQEVVSVLDSKDARAFINELTNDIAECMLVDSVMEPYEKEIMQNIANTFSNLLDTNRQKLTAF</sequence>
<dbReference type="AlphaFoldDB" id="C3XFA7"/>
<evidence type="ECO:0000313" key="2">
    <source>
        <dbReference type="Proteomes" id="UP000005085"/>
    </source>
</evidence>
<dbReference type="OrthoDB" id="5331783at2"/>
<keyword evidence="2" id="KW-1185">Reference proteome</keyword>
<proteinExistence type="predicted"/>